<accession>A0A7M2TC96</accession>
<evidence type="ECO:0000313" key="3">
    <source>
        <dbReference type="Proteomes" id="UP000594008"/>
    </source>
</evidence>
<feature type="region of interest" description="Disordered" evidence="1">
    <location>
        <begin position="69"/>
        <end position="93"/>
    </location>
</feature>
<evidence type="ECO:0000256" key="1">
    <source>
        <dbReference type="SAM" id="MobiDB-lite"/>
    </source>
</evidence>
<dbReference type="EMBL" id="CP063374">
    <property type="protein sequence ID" value="QOV45769.1"/>
    <property type="molecule type" value="Genomic_DNA"/>
</dbReference>
<feature type="compositionally biased region" description="Polar residues" evidence="1">
    <location>
        <begin position="72"/>
        <end position="82"/>
    </location>
</feature>
<sequence>MDATPAGAVATAWSALHALCTGVVTAVGLPAPSHPSEVGARLTSLGASPYMVMVIERLHRLSADALREPATVTGTRHGTMSTPVLPLPGMPNG</sequence>
<name>A0A7M2TC96_STRCW</name>
<gene>
    <name evidence="2" type="ORF">IPT68_07545</name>
</gene>
<dbReference type="Proteomes" id="UP000594008">
    <property type="component" value="Chromosome"/>
</dbReference>
<dbReference type="AlphaFoldDB" id="A0A7M2TC96"/>
<reference evidence="2 3" key="1">
    <citation type="submission" date="2020-10" db="EMBL/GenBank/DDBJ databases">
        <title>Streptomyces chromofuscus complate genome analysis.</title>
        <authorList>
            <person name="Anwar N."/>
        </authorList>
    </citation>
    <scope>NUCLEOTIDE SEQUENCE [LARGE SCALE GENOMIC DNA]</scope>
    <source>
        <strain evidence="2 3">DSM 40273</strain>
    </source>
</reference>
<keyword evidence="3" id="KW-1185">Reference proteome</keyword>
<dbReference type="RefSeq" id="WP_189699484.1">
    <property type="nucleotide sequence ID" value="NZ_BMTA01000013.1"/>
</dbReference>
<dbReference type="KEGG" id="schf:IPT68_07545"/>
<protein>
    <submittedName>
        <fullName evidence="2">Uncharacterized protein</fullName>
    </submittedName>
</protein>
<organism evidence="2 3">
    <name type="scientific">Streptomyces chromofuscus</name>
    <dbReference type="NCBI Taxonomy" id="42881"/>
    <lineage>
        <taxon>Bacteria</taxon>
        <taxon>Bacillati</taxon>
        <taxon>Actinomycetota</taxon>
        <taxon>Actinomycetes</taxon>
        <taxon>Kitasatosporales</taxon>
        <taxon>Streptomycetaceae</taxon>
        <taxon>Streptomyces</taxon>
    </lineage>
</organism>
<evidence type="ECO:0000313" key="2">
    <source>
        <dbReference type="EMBL" id="QOV45769.1"/>
    </source>
</evidence>
<proteinExistence type="predicted"/>